<evidence type="ECO:0000313" key="2">
    <source>
        <dbReference type="EMBL" id="GMG83281.1"/>
    </source>
</evidence>
<evidence type="ECO:0000313" key="3">
    <source>
        <dbReference type="Proteomes" id="UP001239909"/>
    </source>
</evidence>
<keyword evidence="1" id="KW-1133">Transmembrane helix</keyword>
<name>A0ABQ6LJ24_9RHOB</name>
<dbReference type="Proteomes" id="UP001239909">
    <property type="component" value="Unassembled WGS sequence"/>
</dbReference>
<keyword evidence="3" id="KW-1185">Reference proteome</keyword>
<evidence type="ECO:0000256" key="1">
    <source>
        <dbReference type="SAM" id="Phobius"/>
    </source>
</evidence>
<proteinExistence type="predicted"/>
<keyword evidence="1" id="KW-0812">Transmembrane</keyword>
<dbReference type="EMBL" id="BSYI01000017">
    <property type="protein sequence ID" value="GMG83281.1"/>
    <property type="molecule type" value="Genomic_DNA"/>
</dbReference>
<comment type="caution">
    <text evidence="2">The sequence shown here is derived from an EMBL/GenBank/DDBJ whole genome shotgun (WGS) entry which is preliminary data.</text>
</comment>
<protein>
    <submittedName>
        <fullName evidence="2">Uncharacterized protein</fullName>
    </submittedName>
</protein>
<reference evidence="2 3" key="1">
    <citation type="submission" date="2023-04" db="EMBL/GenBank/DDBJ databases">
        <title>Marinoamorphus aggregata gen. nov., sp. Nov., isolate from tissue of brittle star Ophioplocus japonicus.</title>
        <authorList>
            <person name="Kawano K."/>
            <person name="Sawayama S."/>
            <person name="Nakagawa S."/>
        </authorList>
    </citation>
    <scope>NUCLEOTIDE SEQUENCE [LARGE SCALE GENOMIC DNA]</scope>
    <source>
        <strain evidence="2 3">NKW23</strain>
    </source>
</reference>
<sequence length="47" mass="5351">MDLVTSIIDGGVEKWNEGLVPFFTSPYGIAVLFLVLFLFLNSMRMRL</sequence>
<gene>
    <name evidence="2" type="ORF">LNKW23_24940</name>
</gene>
<accession>A0ABQ6LJ24</accession>
<keyword evidence="1" id="KW-0472">Membrane</keyword>
<organism evidence="2 3">
    <name type="scientific">Paralimibaculum aggregatum</name>
    <dbReference type="NCBI Taxonomy" id="3036245"/>
    <lineage>
        <taxon>Bacteria</taxon>
        <taxon>Pseudomonadati</taxon>
        <taxon>Pseudomonadota</taxon>
        <taxon>Alphaproteobacteria</taxon>
        <taxon>Rhodobacterales</taxon>
        <taxon>Paracoccaceae</taxon>
        <taxon>Paralimibaculum</taxon>
    </lineage>
</organism>
<feature type="transmembrane region" description="Helical" evidence="1">
    <location>
        <begin position="20"/>
        <end position="40"/>
    </location>
</feature>